<comment type="caution">
    <text evidence="5">The sequence shown here is derived from an EMBL/GenBank/DDBJ whole genome shotgun (WGS) entry which is preliminary data.</text>
</comment>
<dbReference type="Pfam" id="PF00356">
    <property type="entry name" value="LacI"/>
    <property type="match status" value="1"/>
</dbReference>
<dbReference type="PANTHER" id="PTHR30146:SF109">
    <property type="entry name" value="HTH-TYPE TRANSCRIPTIONAL REGULATOR GALS"/>
    <property type="match status" value="1"/>
</dbReference>
<dbReference type="Gene3D" id="3.40.50.2300">
    <property type="match status" value="2"/>
</dbReference>
<dbReference type="PROSITE" id="PS00356">
    <property type="entry name" value="HTH_LACI_1"/>
    <property type="match status" value="1"/>
</dbReference>
<dbReference type="InterPro" id="IPR010982">
    <property type="entry name" value="Lambda_DNA-bd_dom_sf"/>
</dbReference>
<dbReference type="Pfam" id="PF13377">
    <property type="entry name" value="Peripla_BP_3"/>
    <property type="match status" value="1"/>
</dbReference>
<dbReference type="GO" id="GO:0003700">
    <property type="term" value="F:DNA-binding transcription factor activity"/>
    <property type="evidence" value="ECO:0007669"/>
    <property type="project" value="TreeGrafter"/>
</dbReference>
<accession>A0A9D9DC43</accession>
<evidence type="ECO:0000256" key="2">
    <source>
        <dbReference type="ARBA" id="ARBA00023125"/>
    </source>
</evidence>
<protein>
    <submittedName>
        <fullName evidence="5">Substrate-binding domain-containing protein</fullName>
    </submittedName>
</protein>
<keyword evidence="1" id="KW-0805">Transcription regulation</keyword>
<dbReference type="AlphaFoldDB" id="A0A9D9DC43"/>
<dbReference type="SUPFAM" id="SSF47413">
    <property type="entry name" value="lambda repressor-like DNA-binding domains"/>
    <property type="match status" value="1"/>
</dbReference>
<keyword evidence="3" id="KW-0804">Transcription</keyword>
<evidence type="ECO:0000256" key="1">
    <source>
        <dbReference type="ARBA" id="ARBA00023015"/>
    </source>
</evidence>
<reference evidence="5" key="2">
    <citation type="journal article" date="2021" name="PeerJ">
        <title>Extensive microbial diversity within the chicken gut microbiome revealed by metagenomics and culture.</title>
        <authorList>
            <person name="Gilroy R."/>
            <person name="Ravi A."/>
            <person name="Getino M."/>
            <person name="Pursley I."/>
            <person name="Horton D.L."/>
            <person name="Alikhan N.F."/>
            <person name="Baker D."/>
            <person name="Gharbi K."/>
            <person name="Hall N."/>
            <person name="Watson M."/>
            <person name="Adriaenssens E.M."/>
            <person name="Foster-Nyarko E."/>
            <person name="Jarju S."/>
            <person name="Secka A."/>
            <person name="Antonio M."/>
            <person name="Oren A."/>
            <person name="Chaudhuri R.R."/>
            <person name="La Ragione R."/>
            <person name="Hildebrand F."/>
            <person name="Pallen M.J."/>
        </authorList>
    </citation>
    <scope>NUCLEOTIDE SEQUENCE</scope>
    <source>
        <strain evidence="5">17213</strain>
    </source>
</reference>
<dbReference type="Gene3D" id="1.10.260.40">
    <property type="entry name" value="lambda repressor-like DNA-binding domains"/>
    <property type="match status" value="1"/>
</dbReference>
<feature type="domain" description="HTH lacI-type" evidence="4">
    <location>
        <begin position="2"/>
        <end position="56"/>
    </location>
</feature>
<evidence type="ECO:0000313" key="5">
    <source>
        <dbReference type="EMBL" id="MBO8416338.1"/>
    </source>
</evidence>
<dbReference type="CDD" id="cd06270">
    <property type="entry name" value="PBP1_GalS-like"/>
    <property type="match status" value="1"/>
</dbReference>
<organism evidence="5 6">
    <name type="scientific">Candidatus Avisuccinivibrio stercorigallinarum</name>
    <dbReference type="NCBI Taxonomy" id="2840704"/>
    <lineage>
        <taxon>Bacteria</taxon>
        <taxon>Pseudomonadati</taxon>
        <taxon>Pseudomonadota</taxon>
        <taxon>Gammaproteobacteria</taxon>
        <taxon>Aeromonadales</taxon>
        <taxon>Succinivibrionaceae</taxon>
        <taxon>Succinivibrionaceae incertae sedis</taxon>
        <taxon>Candidatus Avisuccinivibrio</taxon>
    </lineage>
</organism>
<dbReference type="SUPFAM" id="SSF53822">
    <property type="entry name" value="Periplasmic binding protein-like I"/>
    <property type="match status" value="1"/>
</dbReference>
<dbReference type="CDD" id="cd01392">
    <property type="entry name" value="HTH_LacI"/>
    <property type="match status" value="1"/>
</dbReference>
<reference evidence="5" key="1">
    <citation type="submission" date="2020-10" db="EMBL/GenBank/DDBJ databases">
        <authorList>
            <person name="Gilroy R."/>
        </authorList>
    </citation>
    <scope>NUCLEOTIDE SEQUENCE</scope>
    <source>
        <strain evidence="5">17213</strain>
    </source>
</reference>
<dbReference type="InterPro" id="IPR028082">
    <property type="entry name" value="Peripla_BP_I"/>
</dbReference>
<name>A0A9D9DC43_9GAMM</name>
<dbReference type="InterPro" id="IPR000843">
    <property type="entry name" value="HTH_LacI"/>
</dbReference>
<dbReference type="EMBL" id="JADINH010000170">
    <property type="protein sequence ID" value="MBO8416338.1"/>
    <property type="molecule type" value="Genomic_DNA"/>
</dbReference>
<dbReference type="PANTHER" id="PTHR30146">
    <property type="entry name" value="LACI-RELATED TRANSCRIPTIONAL REPRESSOR"/>
    <property type="match status" value="1"/>
</dbReference>
<sequence length="347" mass="38250">MATIRDVAKHARVSVATVSRVLNGSPKVSAQARAAVLAAQKELDFHLNANARTLARRDSEIIGVTVSDLSDPYFGSLVRACESEARRLGCTLLVCQGLHETERERLAIENLLSHHCRCLIVHALTLSDAELSDYLKRVPSMVLINRIIKGYEKRCVNVDNKKGEYLAVCRLLEQGHKRIAYVGSAHNILDAKQRLSGYKKALKAHGISFDKKLVTADEPLLEGGIRAARDLLSRQIEFTAAAIYNDTMAAGFMSVLHQHGIEVPQDVSVVGFDDLLLARCLYPPLSTISNPVEQMGAAAVRLSNALYHHEDTTALLPDLEVGFVERETIARPNSEPWHQRIVLPGPE</sequence>
<dbReference type="Proteomes" id="UP000823631">
    <property type="component" value="Unassembled WGS sequence"/>
</dbReference>
<dbReference type="InterPro" id="IPR046335">
    <property type="entry name" value="LacI/GalR-like_sensor"/>
</dbReference>
<dbReference type="PROSITE" id="PS50932">
    <property type="entry name" value="HTH_LACI_2"/>
    <property type="match status" value="1"/>
</dbReference>
<gene>
    <name evidence="5" type="ORF">IAB19_08170</name>
</gene>
<evidence type="ECO:0000256" key="3">
    <source>
        <dbReference type="ARBA" id="ARBA00023163"/>
    </source>
</evidence>
<dbReference type="SMART" id="SM00354">
    <property type="entry name" value="HTH_LACI"/>
    <property type="match status" value="1"/>
</dbReference>
<dbReference type="GO" id="GO:0000976">
    <property type="term" value="F:transcription cis-regulatory region binding"/>
    <property type="evidence" value="ECO:0007669"/>
    <property type="project" value="TreeGrafter"/>
</dbReference>
<proteinExistence type="predicted"/>
<keyword evidence="2" id="KW-0238">DNA-binding</keyword>
<dbReference type="PRINTS" id="PR00036">
    <property type="entry name" value="HTHLACI"/>
</dbReference>
<evidence type="ECO:0000313" key="6">
    <source>
        <dbReference type="Proteomes" id="UP000823631"/>
    </source>
</evidence>
<evidence type="ECO:0000259" key="4">
    <source>
        <dbReference type="PROSITE" id="PS50932"/>
    </source>
</evidence>